<keyword evidence="2" id="KW-0238">DNA-binding</keyword>
<reference evidence="6" key="2">
    <citation type="submission" date="2015-01" db="EMBL/GenBank/DDBJ databases">
        <title>Complete genome sequence of Methylobacterium aquaticum strain 22A.</title>
        <authorList>
            <person name="Tani A."/>
            <person name="Ogura Y."/>
            <person name="Hayashi T."/>
        </authorList>
    </citation>
    <scope>NUCLEOTIDE SEQUENCE [LARGE SCALE GENOMIC DNA]</scope>
    <source>
        <strain evidence="6">MA-22A</strain>
    </source>
</reference>
<dbReference type="InterPro" id="IPR036390">
    <property type="entry name" value="WH_DNA-bd_sf"/>
</dbReference>
<dbReference type="OrthoDB" id="7847328at2"/>
<dbReference type="GO" id="GO:0005829">
    <property type="term" value="C:cytosol"/>
    <property type="evidence" value="ECO:0007669"/>
    <property type="project" value="TreeGrafter"/>
</dbReference>
<evidence type="ECO:0000256" key="2">
    <source>
        <dbReference type="ARBA" id="ARBA00023125"/>
    </source>
</evidence>
<sequence length="159" mass="17790">MPERGVPPDRFERAILDALQDDARLSVQDLSQRIGLSTSPTWRRLKALEERGVIRGYVALVDAAALDHGQCVFAHVTLAKHDREGVAEFERVVGARTEVLECFSTTGQADYLLRVVVRDAQHYERFLQEAVFSCPAVQQIHSNFALREVKFSVKVPTGA</sequence>
<dbReference type="InterPro" id="IPR019888">
    <property type="entry name" value="Tscrpt_reg_AsnC-like"/>
</dbReference>
<dbReference type="KEGG" id="maqu:Maq22A_c09890"/>
<protein>
    <submittedName>
        <fullName evidence="5">AsnC family transcriptional regulator</fullName>
    </submittedName>
</protein>
<dbReference type="Gene3D" id="1.10.10.10">
    <property type="entry name" value="Winged helix-like DNA-binding domain superfamily/Winged helix DNA-binding domain"/>
    <property type="match status" value="1"/>
</dbReference>
<reference evidence="5 6" key="1">
    <citation type="journal article" date="2015" name="Genome Announc.">
        <title>Complete Genome Sequence of Methylobacterium aquaticum Strain 22A, Isolated from Racomitrium japonicum Moss.</title>
        <authorList>
            <person name="Tani A."/>
            <person name="Ogura Y."/>
            <person name="Hayashi T."/>
            <person name="Kimbara K."/>
        </authorList>
    </citation>
    <scope>NUCLEOTIDE SEQUENCE [LARGE SCALE GENOMIC DNA]</scope>
    <source>
        <strain evidence="5 6">MA-22A</strain>
    </source>
</reference>
<dbReference type="Proteomes" id="UP000061432">
    <property type="component" value="Chromosome"/>
</dbReference>
<dbReference type="SUPFAM" id="SSF46785">
    <property type="entry name" value="Winged helix' DNA-binding domain"/>
    <property type="match status" value="1"/>
</dbReference>
<feature type="domain" description="HTH asnC-type" evidence="4">
    <location>
        <begin position="8"/>
        <end position="69"/>
    </location>
</feature>
<dbReference type="AlphaFoldDB" id="A0A0C6FRG9"/>
<dbReference type="InterPro" id="IPR019887">
    <property type="entry name" value="Tscrpt_reg_AsnC/Lrp_C"/>
</dbReference>
<keyword evidence="3" id="KW-0804">Transcription</keyword>
<accession>A0A0C6FRG9</accession>
<dbReference type="PATRIC" id="fig|270351.10.peg.1900"/>
<dbReference type="InterPro" id="IPR011991">
    <property type="entry name" value="ArsR-like_HTH"/>
</dbReference>
<dbReference type="PROSITE" id="PS50956">
    <property type="entry name" value="HTH_ASNC_2"/>
    <property type="match status" value="1"/>
</dbReference>
<dbReference type="RefSeq" id="WP_060846621.1">
    <property type="nucleotide sequence ID" value="NZ_AP014704.1"/>
</dbReference>
<dbReference type="InterPro" id="IPR036388">
    <property type="entry name" value="WH-like_DNA-bd_sf"/>
</dbReference>
<name>A0A0C6FRG9_9HYPH</name>
<dbReference type="GO" id="GO:0006355">
    <property type="term" value="P:regulation of DNA-templated transcription"/>
    <property type="evidence" value="ECO:0007669"/>
    <property type="project" value="UniProtKB-ARBA"/>
</dbReference>
<evidence type="ECO:0000256" key="3">
    <source>
        <dbReference type="ARBA" id="ARBA00023163"/>
    </source>
</evidence>
<proteinExistence type="predicted"/>
<dbReference type="SMART" id="SM00344">
    <property type="entry name" value="HTH_ASNC"/>
    <property type="match status" value="1"/>
</dbReference>
<dbReference type="Gene3D" id="3.30.70.920">
    <property type="match status" value="1"/>
</dbReference>
<dbReference type="InterPro" id="IPR019885">
    <property type="entry name" value="Tscrpt_reg_HTH_AsnC-type_CS"/>
</dbReference>
<dbReference type="PROSITE" id="PS00519">
    <property type="entry name" value="HTH_ASNC_1"/>
    <property type="match status" value="1"/>
</dbReference>
<dbReference type="Pfam" id="PF01037">
    <property type="entry name" value="AsnC_trans_reg"/>
    <property type="match status" value="1"/>
</dbReference>
<gene>
    <name evidence="5" type="primary">lrp</name>
    <name evidence="5" type="ORF">Maq22A_c09890</name>
</gene>
<dbReference type="PRINTS" id="PR00033">
    <property type="entry name" value="HTHASNC"/>
</dbReference>
<dbReference type="SUPFAM" id="SSF54909">
    <property type="entry name" value="Dimeric alpha+beta barrel"/>
    <property type="match status" value="1"/>
</dbReference>
<dbReference type="CDD" id="cd00090">
    <property type="entry name" value="HTH_ARSR"/>
    <property type="match status" value="1"/>
</dbReference>
<dbReference type="GO" id="GO:0043565">
    <property type="term" value="F:sequence-specific DNA binding"/>
    <property type="evidence" value="ECO:0007669"/>
    <property type="project" value="InterPro"/>
</dbReference>
<organism evidence="5 6">
    <name type="scientific">Methylobacterium aquaticum</name>
    <dbReference type="NCBI Taxonomy" id="270351"/>
    <lineage>
        <taxon>Bacteria</taxon>
        <taxon>Pseudomonadati</taxon>
        <taxon>Pseudomonadota</taxon>
        <taxon>Alphaproteobacteria</taxon>
        <taxon>Hyphomicrobiales</taxon>
        <taxon>Methylobacteriaceae</taxon>
        <taxon>Methylobacterium</taxon>
    </lineage>
</organism>
<dbReference type="Pfam" id="PF13412">
    <property type="entry name" value="HTH_24"/>
    <property type="match status" value="1"/>
</dbReference>
<dbReference type="PANTHER" id="PTHR30154:SF34">
    <property type="entry name" value="TRANSCRIPTIONAL REGULATOR AZLB"/>
    <property type="match status" value="1"/>
</dbReference>
<dbReference type="PANTHER" id="PTHR30154">
    <property type="entry name" value="LEUCINE-RESPONSIVE REGULATORY PROTEIN"/>
    <property type="match status" value="1"/>
</dbReference>
<keyword evidence="1" id="KW-0805">Transcription regulation</keyword>
<dbReference type="GO" id="GO:0043200">
    <property type="term" value="P:response to amino acid"/>
    <property type="evidence" value="ECO:0007669"/>
    <property type="project" value="TreeGrafter"/>
</dbReference>
<dbReference type="InterPro" id="IPR000485">
    <property type="entry name" value="AsnC-type_HTH_dom"/>
</dbReference>
<evidence type="ECO:0000313" key="5">
    <source>
        <dbReference type="EMBL" id="BAQ45265.1"/>
    </source>
</evidence>
<evidence type="ECO:0000256" key="1">
    <source>
        <dbReference type="ARBA" id="ARBA00023015"/>
    </source>
</evidence>
<evidence type="ECO:0000313" key="6">
    <source>
        <dbReference type="Proteomes" id="UP000061432"/>
    </source>
</evidence>
<evidence type="ECO:0000259" key="4">
    <source>
        <dbReference type="PROSITE" id="PS50956"/>
    </source>
</evidence>
<dbReference type="EMBL" id="AP014704">
    <property type="protein sequence ID" value="BAQ45265.1"/>
    <property type="molecule type" value="Genomic_DNA"/>
</dbReference>
<dbReference type="InterPro" id="IPR011008">
    <property type="entry name" value="Dimeric_a/b-barrel"/>
</dbReference>